<feature type="transmembrane region" description="Helical" evidence="8">
    <location>
        <begin position="72"/>
        <end position="91"/>
    </location>
</feature>
<evidence type="ECO:0000256" key="2">
    <source>
        <dbReference type="ARBA" id="ARBA00009142"/>
    </source>
</evidence>
<name>A0A916U1Y6_9ACTN</name>
<dbReference type="EMBL" id="BMJH01000001">
    <property type="protein sequence ID" value="GGC56150.1"/>
    <property type="molecule type" value="Genomic_DNA"/>
</dbReference>
<keyword evidence="4 8" id="KW-1003">Cell membrane</keyword>
<evidence type="ECO:0000256" key="3">
    <source>
        <dbReference type="ARBA" id="ARBA00022448"/>
    </source>
</evidence>
<dbReference type="Proteomes" id="UP000641514">
    <property type="component" value="Unassembled WGS sequence"/>
</dbReference>
<evidence type="ECO:0000256" key="6">
    <source>
        <dbReference type="ARBA" id="ARBA00022989"/>
    </source>
</evidence>
<keyword evidence="7 8" id="KW-0472">Membrane</keyword>
<feature type="transmembrane region" description="Helical" evidence="8">
    <location>
        <begin position="123"/>
        <end position="150"/>
    </location>
</feature>
<evidence type="ECO:0000256" key="7">
    <source>
        <dbReference type="ARBA" id="ARBA00023136"/>
    </source>
</evidence>
<dbReference type="PANTHER" id="PTHR30269:SF37">
    <property type="entry name" value="MEMBRANE TRANSPORTER PROTEIN"/>
    <property type="match status" value="1"/>
</dbReference>
<evidence type="ECO:0000313" key="9">
    <source>
        <dbReference type="EMBL" id="GGC56150.1"/>
    </source>
</evidence>
<accession>A0A916U1Y6</accession>
<sequence length="244" mass="24680">MLWVLGGFAVFIGSVLQRVAGTGVGLIVAPILVVALGPSQGVVVANVAACVAGFVLFLSVRKQVDWSRFGRFMPTTILGSIAASALILVLPPAWLQIGIGVVVLCALALSVAMPRLPHRDGRIVLAVTGVVAGFLNTAAGVASPAFVIYARLARWEPKAFVATMQPAFAALGAISVTVKAISGVDFGPVASIPVLAGIVGLATLGLLLGAKIAAHVNGTTVRRLALVLAAVGALAVVIRGISVL</sequence>
<gene>
    <name evidence="9" type="ORF">GCM10011410_05710</name>
</gene>
<protein>
    <recommendedName>
        <fullName evidence="8">Probable membrane transporter protein</fullName>
    </recommendedName>
</protein>
<dbReference type="InterPro" id="IPR052017">
    <property type="entry name" value="TSUP"/>
</dbReference>
<keyword evidence="6 8" id="KW-1133">Transmembrane helix</keyword>
<dbReference type="GO" id="GO:0005886">
    <property type="term" value="C:plasma membrane"/>
    <property type="evidence" value="ECO:0007669"/>
    <property type="project" value="UniProtKB-SubCell"/>
</dbReference>
<dbReference type="InterPro" id="IPR002781">
    <property type="entry name" value="TM_pro_TauE-like"/>
</dbReference>
<feature type="transmembrane region" description="Helical" evidence="8">
    <location>
        <begin position="27"/>
        <end position="60"/>
    </location>
</feature>
<evidence type="ECO:0000256" key="8">
    <source>
        <dbReference type="RuleBase" id="RU363041"/>
    </source>
</evidence>
<dbReference type="PANTHER" id="PTHR30269">
    <property type="entry name" value="TRANSMEMBRANE PROTEIN YFCA"/>
    <property type="match status" value="1"/>
</dbReference>
<comment type="similarity">
    <text evidence="2 8">Belongs to the 4-toluene sulfonate uptake permease (TSUP) (TC 2.A.102) family.</text>
</comment>
<dbReference type="Pfam" id="PF01925">
    <property type="entry name" value="TauE"/>
    <property type="match status" value="1"/>
</dbReference>
<keyword evidence="5 8" id="KW-0812">Transmembrane</keyword>
<evidence type="ECO:0000256" key="4">
    <source>
        <dbReference type="ARBA" id="ARBA00022475"/>
    </source>
</evidence>
<reference evidence="9" key="1">
    <citation type="journal article" date="2014" name="Int. J. Syst. Evol. Microbiol.">
        <title>Complete genome sequence of Corynebacterium casei LMG S-19264T (=DSM 44701T), isolated from a smear-ripened cheese.</title>
        <authorList>
            <consortium name="US DOE Joint Genome Institute (JGI-PGF)"/>
            <person name="Walter F."/>
            <person name="Albersmeier A."/>
            <person name="Kalinowski J."/>
            <person name="Ruckert C."/>
        </authorList>
    </citation>
    <scope>NUCLEOTIDE SEQUENCE</scope>
    <source>
        <strain evidence="9">CGMCC 1.15478</strain>
    </source>
</reference>
<feature type="transmembrane region" description="Helical" evidence="8">
    <location>
        <begin position="224"/>
        <end position="242"/>
    </location>
</feature>
<feature type="transmembrane region" description="Helical" evidence="8">
    <location>
        <begin position="192"/>
        <end position="212"/>
    </location>
</feature>
<reference evidence="9" key="2">
    <citation type="submission" date="2020-09" db="EMBL/GenBank/DDBJ databases">
        <authorList>
            <person name="Sun Q."/>
            <person name="Zhou Y."/>
        </authorList>
    </citation>
    <scope>NUCLEOTIDE SEQUENCE</scope>
    <source>
        <strain evidence="9">CGMCC 1.15478</strain>
    </source>
</reference>
<comment type="caution">
    <text evidence="9">The sequence shown here is derived from an EMBL/GenBank/DDBJ whole genome shotgun (WGS) entry which is preliminary data.</text>
</comment>
<comment type="subcellular location">
    <subcellularLocation>
        <location evidence="1 8">Cell membrane</location>
        <topology evidence="1 8">Multi-pass membrane protein</topology>
    </subcellularLocation>
</comment>
<keyword evidence="3" id="KW-0813">Transport</keyword>
<evidence type="ECO:0000256" key="1">
    <source>
        <dbReference type="ARBA" id="ARBA00004651"/>
    </source>
</evidence>
<dbReference type="AlphaFoldDB" id="A0A916U1Y6"/>
<keyword evidence="10" id="KW-1185">Reference proteome</keyword>
<evidence type="ECO:0000313" key="10">
    <source>
        <dbReference type="Proteomes" id="UP000641514"/>
    </source>
</evidence>
<organism evidence="9 10">
    <name type="scientific">Hoyosella rhizosphaerae</name>
    <dbReference type="NCBI Taxonomy" id="1755582"/>
    <lineage>
        <taxon>Bacteria</taxon>
        <taxon>Bacillati</taxon>
        <taxon>Actinomycetota</taxon>
        <taxon>Actinomycetes</taxon>
        <taxon>Mycobacteriales</taxon>
        <taxon>Hoyosellaceae</taxon>
        <taxon>Hoyosella</taxon>
    </lineage>
</organism>
<proteinExistence type="inferred from homology"/>
<evidence type="ECO:0000256" key="5">
    <source>
        <dbReference type="ARBA" id="ARBA00022692"/>
    </source>
</evidence>
<feature type="transmembrane region" description="Helical" evidence="8">
    <location>
        <begin position="97"/>
        <end position="116"/>
    </location>
</feature>